<gene>
    <name evidence="1" type="ORF">SRABI133_04967</name>
</gene>
<dbReference type="AlphaFoldDB" id="A0A9W4L8F2"/>
<dbReference type="Proteomes" id="UP000789326">
    <property type="component" value="Unassembled WGS sequence"/>
</dbReference>
<dbReference type="EMBL" id="CAKKMG010000140">
    <property type="protein sequence ID" value="CAH0311690.1"/>
    <property type="molecule type" value="Genomic_DNA"/>
</dbReference>
<proteinExistence type="predicted"/>
<reference evidence="1" key="1">
    <citation type="submission" date="2021-11" db="EMBL/GenBank/DDBJ databases">
        <authorList>
            <person name="Bulgarelli D."/>
        </authorList>
    </citation>
    <scope>NUCLEOTIDE SEQUENCE</scope>
    <source>
        <strain evidence="1">Bi133</strain>
    </source>
</reference>
<accession>A0A9W4L8F2</accession>
<sequence>MPSTTDRLKLAIRLKKMRISAGSNKLLMKSAGLLSKASYLMQKCVSYAADGAC</sequence>
<evidence type="ECO:0000313" key="1">
    <source>
        <dbReference type="EMBL" id="CAH0311690.1"/>
    </source>
</evidence>
<organism evidence="1 2">
    <name type="scientific">Peribacillus simplex</name>
    <dbReference type="NCBI Taxonomy" id="1478"/>
    <lineage>
        <taxon>Bacteria</taxon>
        <taxon>Bacillati</taxon>
        <taxon>Bacillota</taxon>
        <taxon>Bacilli</taxon>
        <taxon>Bacillales</taxon>
        <taxon>Bacillaceae</taxon>
        <taxon>Peribacillus</taxon>
    </lineage>
</organism>
<name>A0A9W4L8F2_9BACI</name>
<comment type="caution">
    <text evidence="1">The sequence shown here is derived from an EMBL/GenBank/DDBJ whole genome shotgun (WGS) entry which is preliminary data.</text>
</comment>
<protein>
    <submittedName>
        <fullName evidence="1">Uncharacterized protein</fullName>
    </submittedName>
</protein>
<evidence type="ECO:0000313" key="2">
    <source>
        <dbReference type="Proteomes" id="UP000789326"/>
    </source>
</evidence>